<evidence type="ECO:0000256" key="6">
    <source>
        <dbReference type="ARBA" id="ARBA00022833"/>
    </source>
</evidence>
<dbReference type="InterPro" id="IPR031774">
    <property type="entry name" value="SF3A3_dom"/>
</dbReference>
<keyword evidence="6" id="KW-0862">Zinc</keyword>
<gene>
    <name evidence="9" type="ORF">AMAG_00768</name>
</gene>
<evidence type="ECO:0000259" key="8">
    <source>
        <dbReference type="PROSITE" id="PS50171"/>
    </source>
</evidence>
<protein>
    <recommendedName>
        <fullName evidence="8">Matrin-type domain-containing protein</fullName>
    </recommendedName>
</protein>
<keyword evidence="4" id="KW-0479">Metal-binding</keyword>
<reference evidence="9 10" key="1">
    <citation type="submission" date="2009-11" db="EMBL/GenBank/DDBJ databases">
        <title>Annotation of Allomyces macrogynus ATCC 38327.</title>
        <authorList>
            <consortium name="The Broad Institute Genome Sequencing Platform"/>
            <person name="Russ C."/>
            <person name="Cuomo C."/>
            <person name="Burger G."/>
            <person name="Gray M.W."/>
            <person name="Holland P.W.H."/>
            <person name="King N."/>
            <person name="Lang F.B.F."/>
            <person name="Roger A.J."/>
            <person name="Ruiz-Trillo I."/>
            <person name="Young S.K."/>
            <person name="Zeng Q."/>
            <person name="Gargeya S."/>
            <person name="Fitzgerald M."/>
            <person name="Haas B."/>
            <person name="Abouelleil A."/>
            <person name="Alvarado L."/>
            <person name="Arachchi H.M."/>
            <person name="Berlin A."/>
            <person name="Chapman S.B."/>
            <person name="Gearin G."/>
            <person name="Goldberg J."/>
            <person name="Griggs A."/>
            <person name="Gujja S."/>
            <person name="Hansen M."/>
            <person name="Heiman D."/>
            <person name="Howarth C."/>
            <person name="Larimer J."/>
            <person name="Lui A."/>
            <person name="MacDonald P.J.P."/>
            <person name="McCowen C."/>
            <person name="Montmayeur A."/>
            <person name="Murphy C."/>
            <person name="Neiman D."/>
            <person name="Pearson M."/>
            <person name="Priest M."/>
            <person name="Roberts A."/>
            <person name="Saif S."/>
            <person name="Shea T."/>
            <person name="Sisk P."/>
            <person name="Stolte C."/>
            <person name="Sykes S."/>
            <person name="Wortman J."/>
            <person name="Nusbaum C."/>
            <person name="Birren B."/>
        </authorList>
    </citation>
    <scope>NUCLEOTIDE SEQUENCE [LARGE SCALE GENOMIC DNA]</scope>
    <source>
        <strain evidence="9 10">ATCC 38327</strain>
    </source>
</reference>
<dbReference type="OrthoDB" id="2160351at2759"/>
<reference evidence="10" key="2">
    <citation type="submission" date="2009-11" db="EMBL/GenBank/DDBJ databases">
        <title>The Genome Sequence of Allomyces macrogynus strain ATCC 38327.</title>
        <authorList>
            <consortium name="The Broad Institute Genome Sequencing Platform"/>
            <person name="Russ C."/>
            <person name="Cuomo C."/>
            <person name="Shea T."/>
            <person name="Young S.K."/>
            <person name="Zeng Q."/>
            <person name="Koehrsen M."/>
            <person name="Haas B."/>
            <person name="Borodovsky M."/>
            <person name="Guigo R."/>
            <person name="Alvarado L."/>
            <person name="Berlin A."/>
            <person name="Borenstein D."/>
            <person name="Chen Z."/>
            <person name="Engels R."/>
            <person name="Freedman E."/>
            <person name="Gellesch M."/>
            <person name="Goldberg J."/>
            <person name="Griggs A."/>
            <person name="Gujja S."/>
            <person name="Heiman D."/>
            <person name="Hepburn T."/>
            <person name="Howarth C."/>
            <person name="Jen D."/>
            <person name="Larson L."/>
            <person name="Lewis B."/>
            <person name="Mehta T."/>
            <person name="Park D."/>
            <person name="Pearson M."/>
            <person name="Roberts A."/>
            <person name="Saif S."/>
            <person name="Shenoy N."/>
            <person name="Sisk P."/>
            <person name="Stolte C."/>
            <person name="Sykes S."/>
            <person name="Walk T."/>
            <person name="White J."/>
            <person name="Yandava C."/>
            <person name="Burger G."/>
            <person name="Gray M.W."/>
            <person name="Holland P.W.H."/>
            <person name="King N."/>
            <person name="Lang F.B.F."/>
            <person name="Roger A.J."/>
            <person name="Ruiz-Trillo I."/>
            <person name="Lander E."/>
            <person name="Nusbaum C."/>
        </authorList>
    </citation>
    <scope>NUCLEOTIDE SEQUENCE [LARGE SCALE GENOMIC DNA]</scope>
    <source>
        <strain evidence="10">ATCC 38327</strain>
    </source>
</reference>
<dbReference type="PROSITE" id="PS50171">
    <property type="entry name" value="ZF_MATRIN"/>
    <property type="match status" value="1"/>
</dbReference>
<proteinExistence type="inferred from homology"/>
<dbReference type="InterPro" id="IPR021966">
    <property type="entry name" value="SF3a60_bindingd"/>
</dbReference>
<dbReference type="GO" id="GO:0003723">
    <property type="term" value="F:RNA binding"/>
    <property type="evidence" value="ECO:0007669"/>
    <property type="project" value="InterPro"/>
</dbReference>
<dbReference type="PANTHER" id="PTHR12786">
    <property type="entry name" value="SPLICING FACTOR SF3A-RELATED"/>
    <property type="match status" value="1"/>
</dbReference>
<dbReference type="GO" id="GO:0008270">
    <property type="term" value="F:zinc ion binding"/>
    <property type="evidence" value="ECO:0007669"/>
    <property type="project" value="UniProtKB-KW"/>
</dbReference>
<comment type="subcellular location">
    <subcellularLocation>
        <location evidence="1">Nucleus</location>
    </subcellularLocation>
</comment>
<dbReference type="SUPFAM" id="SSF57667">
    <property type="entry name" value="beta-beta-alpha zinc fingers"/>
    <property type="match status" value="1"/>
</dbReference>
<dbReference type="InterPro" id="IPR036236">
    <property type="entry name" value="Znf_C2H2_sf"/>
</dbReference>
<keyword evidence="10" id="KW-1185">Reference proteome</keyword>
<dbReference type="Proteomes" id="UP000054350">
    <property type="component" value="Unassembled WGS sequence"/>
</dbReference>
<keyword evidence="3" id="KW-0597">Phosphoprotein</keyword>
<dbReference type="EMBL" id="GG745328">
    <property type="protein sequence ID" value="KNE54817.1"/>
    <property type="molecule type" value="Genomic_DNA"/>
</dbReference>
<name>A0A0L0RWN8_ALLM3</name>
<dbReference type="SMART" id="SM00355">
    <property type="entry name" value="ZnF_C2H2"/>
    <property type="match status" value="2"/>
</dbReference>
<dbReference type="InterPro" id="IPR051421">
    <property type="entry name" value="RNA_Proc_DNA_Dmg_Regulator"/>
</dbReference>
<dbReference type="Pfam" id="PF12108">
    <property type="entry name" value="SF3a60_bindingd"/>
    <property type="match status" value="1"/>
</dbReference>
<dbReference type="STRING" id="578462.A0A0L0RWN8"/>
<evidence type="ECO:0000256" key="2">
    <source>
        <dbReference type="ARBA" id="ARBA00008776"/>
    </source>
</evidence>
<dbReference type="GO" id="GO:0005681">
    <property type="term" value="C:spliceosomal complex"/>
    <property type="evidence" value="ECO:0007669"/>
    <property type="project" value="InterPro"/>
</dbReference>
<dbReference type="VEuPathDB" id="FungiDB:AMAG_00768"/>
<evidence type="ECO:0000256" key="5">
    <source>
        <dbReference type="ARBA" id="ARBA00022771"/>
    </source>
</evidence>
<dbReference type="GO" id="GO:0000398">
    <property type="term" value="P:mRNA splicing, via spliceosome"/>
    <property type="evidence" value="ECO:0007669"/>
    <property type="project" value="InterPro"/>
</dbReference>
<evidence type="ECO:0000256" key="3">
    <source>
        <dbReference type="ARBA" id="ARBA00022553"/>
    </source>
</evidence>
<dbReference type="PROSITE" id="PS00028">
    <property type="entry name" value="ZINC_FINGER_C2H2_1"/>
    <property type="match status" value="1"/>
</dbReference>
<keyword evidence="5" id="KW-0863">Zinc-finger</keyword>
<keyword evidence="7" id="KW-0539">Nucleus</keyword>
<feature type="domain" description="Matrin-type" evidence="8">
    <location>
        <begin position="387"/>
        <end position="418"/>
    </location>
</feature>
<dbReference type="Pfam" id="PF16837">
    <property type="entry name" value="SF3A3"/>
    <property type="match status" value="1"/>
</dbReference>
<dbReference type="PANTHER" id="PTHR12786:SF2">
    <property type="entry name" value="SPLICING FACTOR 3A SUBUNIT 3"/>
    <property type="match status" value="1"/>
</dbReference>
<dbReference type="InterPro" id="IPR024598">
    <property type="entry name" value="SF3a60/Prp9_C"/>
</dbReference>
<evidence type="ECO:0000313" key="10">
    <source>
        <dbReference type="Proteomes" id="UP000054350"/>
    </source>
</evidence>
<dbReference type="InterPro" id="IPR013087">
    <property type="entry name" value="Znf_C2H2_type"/>
</dbReference>
<dbReference type="AlphaFoldDB" id="A0A0L0RWN8"/>
<accession>A0A0L0RWN8</accession>
<evidence type="ECO:0000313" key="9">
    <source>
        <dbReference type="EMBL" id="KNE54817.1"/>
    </source>
</evidence>
<evidence type="ECO:0000256" key="7">
    <source>
        <dbReference type="ARBA" id="ARBA00023242"/>
    </source>
</evidence>
<dbReference type="OMA" id="GPKAFQK"/>
<evidence type="ECO:0000256" key="1">
    <source>
        <dbReference type="ARBA" id="ARBA00004123"/>
    </source>
</evidence>
<dbReference type="Gene3D" id="3.30.160.60">
    <property type="entry name" value="Classic Zinc Finger"/>
    <property type="match status" value="1"/>
</dbReference>
<dbReference type="InterPro" id="IPR000690">
    <property type="entry name" value="Matrin/U1-C_Znf_C2H2"/>
</dbReference>
<dbReference type="Pfam" id="PF11931">
    <property type="entry name" value="SF3a60_Prp9_C"/>
    <property type="match status" value="1"/>
</dbReference>
<evidence type="ECO:0000256" key="4">
    <source>
        <dbReference type="ARBA" id="ARBA00022723"/>
    </source>
</evidence>
<comment type="similarity">
    <text evidence="2">Belongs to the SF3A3 family.</text>
</comment>
<organism evidence="9 10">
    <name type="scientific">Allomyces macrogynus (strain ATCC 38327)</name>
    <name type="common">Allomyces javanicus var. macrogynus</name>
    <dbReference type="NCBI Taxonomy" id="578462"/>
    <lineage>
        <taxon>Eukaryota</taxon>
        <taxon>Fungi</taxon>
        <taxon>Fungi incertae sedis</taxon>
        <taxon>Blastocladiomycota</taxon>
        <taxon>Blastocladiomycetes</taxon>
        <taxon>Blastocladiales</taxon>
        <taxon>Blastocladiaceae</taxon>
        <taxon>Allomyces</taxon>
    </lineage>
</organism>
<dbReference type="eggNOG" id="KOG2636">
    <property type="taxonomic scope" value="Eukaryota"/>
</dbReference>
<sequence>MHSVLEQQRRALEAMDRLENLGASLLMDTPRAYKERLTQQHRVSGLAKKTTETAQSLLTSLDDPNGLRKAELEKMSGANQFTDFYARLKDIKDYHRRFPDEPIEPMELEFMNAEQLPVDDTLLDSLFSGEELFGRFVDLHALHELYVNLKDLPRHSYLAYLDHFADLAEIPIEAKNAQYKEYLIALTTYLHGFITRAQPMFDLDTFYQYAQATFDDAWETRSVPGWTTVDAHLGSPDLYCRACQKQFVKGHVYSRHLNEKRHKKAAALLASRPAGDADAEDTVRLAKRKELELQYRDVAWRESLVRQYKDHLTPVLAATKENIERKQTLTESELLDELDYEDAPEEVDDDESDDEDKIYNPLKLPLGWDGKPIPYWLYKLHGLGVEYSCEICGNYVYMGRKAFERHFQEWRHAHGMKCLGIPNSKQFQEITKIEDAQTLWAKVQASQTKGGFRPEADEEFEDSEGNVLTRKTYEDLMRQGLL</sequence>